<dbReference type="EMBL" id="RQFK01000039">
    <property type="protein sequence ID" value="TGK77518.1"/>
    <property type="molecule type" value="Genomic_DNA"/>
</dbReference>
<evidence type="ECO:0000256" key="1">
    <source>
        <dbReference type="ARBA" id="ARBA00004442"/>
    </source>
</evidence>
<keyword evidence="5" id="KW-0998">Cell outer membrane</keyword>
<dbReference type="AlphaFoldDB" id="A0A4R9HY73"/>
<comment type="caution">
    <text evidence="6">The sequence shown here is derived from an EMBL/GenBank/DDBJ whole genome shotgun (WGS) entry which is preliminary data.</text>
</comment>
<keyword evidence="4" id="KW-0472">Membrane</keyword>
<keyword evidence="2" id="KW-1134">Transmembrane beta strand</keyword>
<organism evidence="6 7">
    <name type="scientific">Leptospira noumeaensis</name>
    <dbReference type="NCBI Taxonomy" id="2484964"/>
    <lineage>
        <taxon>Bacteria</taxon>
        <taxon>Pseudomonadati</taxon>
        <taxon>Spirochaetota</taxon>
        <taxon>Spirochaetia</taxon>
        <taxon>Leptospirales</taxon>
        <taxon>Leptospiraceae</taxon>
        <taxon>Leptospira</taxon>
    </lineage>
</organism>
<evidence type="ECO:0000256" key="2">
    <source>
        <dbReference type="ARBA" id="ARBA00022452"/>
    </source>
</evidence>
<comment type="subcellular location">
    <subcellularLocation>
        <location evidence="1">Cell outer membrane</location>
    </subcellularLocation>
</comment>
<dbReference type="OrthoDB" id="343152at2"/>
<dbReference type="Proteomes" id="UP000298009">
    <property type="component" value="Unassembled WGS sequence"/>
</dbReference>
<evidence type="ECO:0000256" key="3">
    <source>
        <dbReference type="ARBA" id="ARBA00022692"/>
    </source>
</evidence>
<dbReference type="InterPro" id="IPR051906">
    <property type="entry name" value="TolC-like"/>
</dbReference>
<dbReference type="GO" id="GO:0015288">
    <property type="term" value="F:porin activity"/>
    <property type="evidence" value="ECO:0007669"/>
    <property type="project" value="TreeGrafter"/>
</dbReference>
<proteinExistence type="predicted"/>
<accession>A0A4R9HY73</accession>
<evidence type="ECO:0000313" key="7">
    <source>
        <dbReference type="Proteomes" id="UP000298009"/>
    </source>
</evidence>
<keyword evidence="7" id="KW-1185">Reference proteome</keyword>
<gene>
    <name evidence="6" type="ORF">EHQ24_19120</name>
</gene>
<dbReference type="PANTHER" id="PTHR30026:SF20">
    <property type="entry name" value="OUTER MEMBRANE PROTEIN TOLC"/>
    <property type="match status" value="1"/>
</dbReference>
<dbReference type="GO" id="GO:0015562">
    <property type="term" value="F:efflux transmembrane transporter activity"/>
    <property type="evidence" value="ECO:0007669"/>
    <property type="project" value="InterPro"/>
</dbReference>
<protein>
    <recommendedName>
        <fullName evidence="8">TolC family protein</fullName>
    </recommendedName>
</protein>
<keyword evidence="3" id="KW-0812">Transmembrane</keyword>
<dbReference type="RefSeq" id="WP_135603191.1">
    <property type="nucleotide sequence ID" value="NZ_RQFK01000039.1"/>
</dbReference>
<dbReference type="GO" id="GO:0009279">
    <property type="term" value="C:cell outer membrane"/>
    <property type="evidence" value="ECO:0007669"/>
    <property type="project" value="UniProtKB-SubCell"/>
</dbReference>
<sequence length="503" mass="57743">MKLNYIFLLFFCFSVSLYSLEDSGEVLLVDSVDIEEIALTNSVILHSITDRRGIFKMISAEKWRNYLPRVGISYFGLKNTNINQPDSQYNDIRIQLNQLVYDGGENFHEIESARLQELLNNQDWTIAKNKISLEVQKAYLKFLSNKFKHAMLTKTMERIDKLHIDSELEAKSGFNTELERLELESKIRDIELMSLKAFSAIRLAEIDLKKQMNLPLNVKLMPKDSILEDYILFQPSELINISEYLLKKPELKKSKLAIENLRTRQEILDSYWKPKVILGGYYGKNINGPLPVQNDVFGFNIGLQTQLGSTTNQSSLNSGVQSDGTGIQRIPGYGPQFVGKGENAFNSTNFNLFDDLSYSRKIYEGEISISDAIRNQRNLEITLEAETYKSLEKLNESWQVIRISNAKFYQNAEAWKSAILKFERGFMKSSELLNFESELLRSLDDLCLGYSSYIEATYELAYNLGVSNDELLLVRKEKSKGNSIFNELMKAGYFDVKGKVDQK</sequence>
<evidence type="ECO:0000256" key="4">
    <source>
        <dbReference type="ARBA" id="ARBA00023136"/>
    </source>
</evidence>
<dbReference type="PANTHER" id="PTHR30026">
    <property type="entry name" value="OUTER MEMBRANE PROTEIN TOLC"/>
    <property type="match status" value="1"/>
</dbReference>
<evidence type="ECO:0000313" key="6">
    <source>
        <dbReference type="EMBL" id="TGK77518.1"/>
    </source>
</evidence>
<evidence type="ECO:0000256" key="5">
    <source>
        <dbReference type="ARBA" id="ARBA00023237"/>
    </source>
</evidence>
<dbReference type="SUPFAM" id="SSF56954">
    <property type="entry name" value="Outer membrane efflux proteins (OEP)"/>
    <property type="match status" value="1"/>
</dbReference>
<name>A0A4R9HY73_9LEPT</name>
<dbReference type="Gene3D" id="1.20.1600.10">
    <property type="entry name" value="Outer membrane efflux proteins (OEP)"/>
    <property type="match status" value="1"/>
</dbReference>
<reference evidence="6" key="1">
    <citation type="journal article" date="2019" name="PLoS Negl. Trop. Dis.">
        <title>Revisiting the worldwide diversity of Leptospira species in the environment.</title>
        <authorList>
            <person name="Vincent A.T."/>
            <person name="Schiettekatte O."/>
            <person name="Bourhy P."/>
            <person name="Veyrier F.J."/>
            <person name="Picardeau M."/>
        </authorList>
    </citation>
    <scope>NUCLEOTIDE SEQUENCE [LARGE SCALE GENOMIC DNA]</scope>
    <source>
        <strain evidence="6">201800287</strain>
    </source>
</reference>
<evidence type="ECO:0008006" key="8">
    <source>
        <dbReference type="Google" id="ProtNLM"/>
    </source>
</evidence>
<dbReference type="GO" id="GO:1990281">
    <property type="term" value="C:efflux pump complex"/>
    <property type="evidence" value="ECO:0007669"/>
    <property type="project" value="TreeGrafter"/>
</dbReference>